<dbReference type="AlphaFoldDB" id="A0A3M5UE36"/>
<sequence>MRVAVFSHGTVGMLVNVFGRCFLVGFCLLDQRDDPEALQQGQQQGGQQPGKPCGLCDSLEHCVVLNDAQWQGKAAL</sequence>
<accession>A0A3M5UE36</accession>
<evidence type="ECO:0000313" key="1">
    <source>
        <dbReference type="EMBL" id="RMU44125.1"/>
    </source>
</evidence>
<protein>
    <submittedName>
        <fullName evidence="1">Uncharacterized protein</fullName>
    </submittedName>
</protein>
<proteinExistence type="predicted"/>
<dbReference type="Proteomes" id="UP000280395">
    <property type="component" value="Unassembled WGS sequence"/>
</dbReference>
<gene>
    <name evidence="1" type="ORF">ALP29_200108</name>
</gene>
<evidence type="ECO:0000313" key="2">
    <source>
        <dbReference type="Proteomes" id="UP000280395"/>
    </source>
</evidence>
<comment type="caution">
    <text evidence="1">The sequence shown here is derived from an EMBL/GenBank/DDBJ whole genome shotgun (WGS) entry which is preliminary data.</text>
</comment>
<name>A0A3M5UE36_PSESX</name>
<organism evidence="1 2">
    <name type="scientific">Pseudomonas syringae pv. avii</name>
    <dbReference type="NCBI Taxonomy" id="663959"/>
    <lineage>
        <taxon>Bacteria</taxon>
        <taxon>Pseudomonadati</taxon>
        <taxon>Pseudomonadota</taxon>
        <taxon>Gammaproteobacteria</taxon>
        <taxon>Pseudomonadales</taxon>
        <taxon>Pseudomonadaceae</taxon>
        <taxon>Pseudomonas</taxon>
        <taxon>Pseudomonas syringae</taxon>
    </lineage>
</organism>
<reference evidence="1 2" key="1">
    <citation type="submission" date="2018-08" db="EMBL/GenBank/DDBJ databases">
        <title>Recombination of ecologically and evolutionarily significant loci maintains genetic cohesion in the Pseudomonas syringae species complex.</title>
        <authorList>
            <person name="Dillon M."/>
            <person name="Thakur S."/>
            <person name="Almeida R.N.D."/>
            <person name="Weir B.S."/>
            <person name="Guttman D.S."/>
        </authorList>
    </citation>
    <scope>NUCLEOTIDE SEQUENCE [LARGE SCALE GENOMIC DNA]</scope>
    <source>
        <strain evidence="1 2">ICMP 14479</strain>
    </source>
</reference>
<dbReference type="EMBL" id="RBUA01001377">
    <property type="protein sequence ID" value="RMU44125.1"/>
    <property type="molecule type" value="Genomic_DNA"/>
</dbReference>